<organism evidence="2 3">
    <name type="scientific">Tetragonisca angustula</name>
    <dbReference type="NCBI Taxonomy" id="166442"/>
    <lineage>
        <taxon>Eukaryota</taxon>
        <taxon>Metazoa</taxon>
        <taxon>Ecdysozoa</taxon>
        <taxon>Arthropoda</taxon>
        <taxon>Hexapoda</taxon>
        <taxon>Insecta</taxon>
        <taxon>Pterygota</taxon>
        <taxon>Neoptera</taxon>
        <taxon>Endopterygota</taxon>
        <taxon>Hymenoptera</taxon>
        <taxon>Apocrita</taxon>
        <taxon>Aculeata</taxon>
        <taxon>Apoidea</taxon>
        <taxon>Anthophila</taxon>
        <taxon>Apidae</taxon>
        <taxon>Tetragonisca</taxon>
    </lineage>
</organism>
<gene>
    <name evidence="2" type="ORF">QLX08_005762</name>
</gene>
<feature type="region of interest" description="Disordered" evidence="1">
    <location>
        <begin position="114"/>
        <end position="154"/>
    </location>
</feature>
<feature type="compositionally biased region" description="Acidic residues" evidence="1">
    <location>
        <begin position="137"/>
        <end position="154"/>
    </location>
</feature>
<evidence type="ECO:0000313" key="2">
    <source>
        <dbReference type="EMBL" id="KAK9302165.1"/>
    </source>
</evidence>
<dbReference type="Proteomes" id="UP001432146">
    <property type="component" value="Unassembled WGS sequence"/>
</dbReference>
<proteinExistence type="predicted"/>
<evidence type="ECO:0000256" key="1">
    <source>
        <dbReference type="SAM" id="MobiDB-lite"/>
    </source>
</evidence>
<protein>
    <submittedName>
        <fullName evidence="2">Uncharacterized protein</fullName>
    </submittedName>
</protein>
<name>A0AAW0ZWM7_9HYME</name>
<reference evidence="2 3" key="1">
    <citation type="submission" date="2024-05" db="EMBL/GenBank/DDBJ databases">
        <title>The nuclear and mitochondrial genome assemblies of Tetragonisca angustula (Apidae: Meliponini), a tiny yet remarkable pollinator in the Neotropics.</title>
        <authorList>
            <person name="Ferrari R."/>
            <person name="Ricardo P.C."/>
            <person name="Dias F.C."/>
            <person name="Araujo N.S."/>
            <person name="Soares D.O."/>
            <person name="Zhou Q.-S."/>
            <person name="Zhu C.-D."/>
            <person name="Coutinho L."/>
            <person name="Airas M.C."/>
            <person name="Batista T.M."/>
        </authorList>
    </citation>
    <scope>NUCLEOTIDE SEQUENCE [LARGE SCALE GENOMIC DNA]</scope>
    <source>
        <strain evidence="2">ASF017062</strain>
        <tissue evidence="2">Abdomen</tissue>
    </source>
</reference>
<accession>A0AAW0ZWM7</accession>
<keyword evidence="3" id="KW-1185">Reference proteome</keyword>
<comment type="caution">
    <text evidence="2">The sequence shown here is derived from an EMBL/GenBank/DDBJ whole genome shotgun (WGS) entry which is preliminary data.</text>
</comment>
<sequence>MVVEHTGRVRTQCDAEIYTGEENASLEVRVRTFDWEQSPSLFYLFDRRDAACSSKHDVACSVFTRFRDVRSSFPGIRGKHTTAFTFTLPPTVPPASEKLPRPAAGLTAISFGERTAGRTNKRHGTISLCTDHHDHNDDDDNGDEGNNDNDNDNE</sequence>
<dbReference type="AlphaFoldDB" id="A0AAW0ZWM7"/>
<dbReference type="EMBL" id="JAWNGG020000099">
    <property type="protein sequence ID" value="KAK9302165.1"/>
    <property type="molecule type" value="Genomic_DNA"/>
</dbReference>
<evidence type="ECO:0000313" key="3">
    <source>
        <dbReference type="Proteomes" id="UP001432146"/>
    </source>
</evidence>